<evidence type="ECO:0000256" key="3">
    <source>
        <dbReference type="ARBA" id="ARBA00013068"/>
    </source>
</evidence>
<dbReference type="InterPro" id="IPR000741">
    <property type="entry name" value="FBA_I"/>
</dbReference>
<gene>
    <name evidence="7" type="ORF">D9V37_06700</name>
</gene>
<dbReference type="OrthoDB" id="9813469at2"/>
<dbReference type="SUPFAM" id="SSF51569">
    <property type="entry name" value="Aldolase"/>
    <property type="match status" value="1"/>
</dbReference>
<evidence type="ECO:0000256" key="5">
    <source>
        <dbReference type="ARBA" id="ARBA00023239"/>
    </source>
</evidence>
<dbReference type="AlphaFoldDB" id="A0A3L8P611"/>
<accession>A0A3L8P611</accession>
<keyword evidence="5" id="KW-0456">Lyase</keyword>
<evidence type="ECO:0000313" key="7">
    <source>
        <dbReference type="EMBL" id="RLV50099.1"/>
    </source>
</evidence>
<dbReference type="PANTHER" id="PTHR11627">
    <property type="entry name" value="FRUCTOSE-BISPHOSPHATE ALDOLASE"/>
    <property type="match status" value="1"/>
</dbReference>
<dbReference type="InterPro" id="IPR013785">
    <property type="entry name" value="Aldolase_TIM"/>
</dbReference>
<comment type="caution">
    <text evidence="7">The sequence shown here is derived from an EMBL/GenBank/DDBJ whole genome shotgun (WGS) entry which is preliminary data.</text>
</comment>
<dbReference type="NCBIfam" id="NF003784">
    <property type="entry name" value="PRK05377.1"/>
    <property type="match status" value="1"/>
</dbReference>
<dbReference type="GO" id="GO:0006096">
    <property type="term" value="P:glycolytic process"/>
    <property type="evidence" value="ECO:0007669"/>
    <property type="project" value="UniProtKB-UniPathway"/>
</dbReference>
<keyword evidence="4" id="KW-0324">Glycolysis</keyword>
<dbReference type="GO" id="GO:0004332">
    <property type="term" value="F:fructose-bisphosphate aldolase activity"/>
    <property type="evidence" value="ECO:0007669"/>
    <property type="project" value="UniProtKB-EC"/>
</dbReference>
<evidence type="ECO:0000313" key="8">
    <source>
        <dbReference type="Proteomes" id="UP000281708"/>
    </source>
</evidence>
<reference evidence="7 8" key="1">
    <citation type="submission" date="2018-10" db="EMBL/GenBank/DDBJ databases">
        <title>Marmoricola sp. 4Q3S-7 whole genome shotgun sequence.</title>
        <authorList>
            <person name="Li F."/>
        </authorList>
    </citation>
    <scope>NUCLEOTIDE SEQUENCE [LARGE SCALE GENOMIC DNA]</scope>
    <source>
        <strain evidence="7 8">4Q3S-7</strain>
    </source>
</reference>
<comment type="similarity">
    <text evidence="2">Belongs to the class I fructose-bisphosphate aldolase family.</text>
</comment>
<sequence length="297" mass="32162">MSEQMLEQMSQRPGFIAALDQSGGSTPKALAGYGVPEDSWSSEAEMFALIHQMRVRIMTAPAFTGERVLATILFEQTMDGEVEGAPAPTYLWRERGIVPIVKVDQGLAEEADGVQTMKPMPGLDDLLDRAVGLGVFGTKMRSVVQHASRSGIAAVVGQQLEIGEHISTYGLVPILEPEVSIDAPDKAEAEGMLLDELRAGLDALPAGRQVMLKLSIPTIPDLYRPLVEHDRVMRVVALSGGYSRDEACERLAHDHAMIASFSRALISDLRRDMGQEEFDAALAAAVEQIYAASTEKS</sequence>
<name>A0A3L8P611_9ACTN</name>
<dbReference type="Gene3D" id="3.20.20.70">
    <property type="entry name" value="Aldolase class I"/>
    <property type="match status" value="1"/>
</dbReference>
<evidence type="ECO:0000256" key="1">
    <source>
        <dbReference type="ARBA" id="ARBA00004714"/>
    </source>
</evidence>
<comment type="pathway">
    <text evidence="1">Carbohydrate degradation; glycolysis; D-glyceraldehyde 3-phosphate and glycerone phosphate from D-glucose: step 4/4.</text>
</comment>
<dbReference type="RefSeq" id="WP_121805863.1">
    <property type="nucleotide sequence ID" value="NZ_RDBE01000006.1"/>
</dbReference>
<dbReference type="UniPathway" id="UPA00109">
    <property type="reaction ID" value="UER00183"/>
</dbReference>
<evidence type="ECO:0000256" key="4">
    <source>
        <dbReference type="ARBA" id="ARBA00023152"/>
    </source>
</evidence>
<dbReference type="Proteomes" id="UP000281708">
    <property type="component" value="Unassembled WGS sequence"/>
</dbReference>
<protein>
    <recommendedName>
        <fullName evidence="3">fructose-bisphosphate aldolase</fullName>
        <ecNumber evidence="3">4.1.2.13</ecNumber>
    </recommendedName>
    <alternativeName>
        <fullName evidence="6">Fructose-bisphosphate aldolase class I</fullName>
    </alternativeName>
</protein>
<organism evidence="7 8">
    <name type="scientific">Nocardioides mangrovicus</name>
    <dbReference type="NCBI Taxonomy" id="2478913"/>
    <lineage>
        <taxon>Bacteria</taxon>
        <taxon>Bacillati</taxon>
        <taxon>Actinomycetota</taxon>
        <taxon>Actinomycetes</taxon>
        <taxon>Propionibacteriales</taxon>
        <taxon>Nocardioidaceae</taxon>
        <taxon>Nocardioides</taxon>
    </lineage>
</organism>
<proteinExistence type="inferred from homology"/>
<dbReference type="EMBL" id="RDBE01000006">
    <property type="protein sequence ID" value="RLV50099.1"/>
    <property type="molecule type" value="Genomic_DNA"/>
</dbReference>
<dbReference type="EC" id="4.1.2.13" evidence="3"/>
<evidence type="ECO:0000256" key="2">
    <source>
        <dbReference type="ARBA" id="ARBA00010387"/>
    </source>
</evidence>
<dbReference type="Pfam" id="PF00274">
    <property type="entry name" value="Glycolytic"/>
    <property type="match status" value="1"/>
</dbReference>
<evidence type="ECO:0000256" key="6">
    <source>
        <dbReference type="ARBA" id="ARBA00029799"/>
    </source>
</evidence>
<keyword evidence="8" id="KW-1185">Reference proteome</keyword>